<evidence type="ECO:0000256" key="6">
    <source>
        <dbReference type="SAM" id="Phobius"/>
    </source>
</evidence>
<feature type="transmembrane region" description="Helical" evidence="6">
    <location>
        <begin position="136"/>
        <end position="153"/>
    </location>
</feature>
<keyword evidence="2" id="KW-0597">Phosphoprotein</keyword>
<evidence type="ECO:0000313" key="9">
    <source>
        <dbReference type="EMBL" id="GAE93148.1"/>
    </source>
</evidence>
<evidence type="ECO:0000256" key="3">
    <source>
        <dbReference type="ARBA" id="ARBA00022723"/>
    </source>
</evidence>
<keyword evidence="6" id="KW-1133">Transmembrane helix</keyword>
<dbReference type="GO" id="GO:0005975">
    <property type="term" value="P:carbohydrate metabolic process"/>
    <property type="evidence" value="ECO:0007669"/>
    <property type="project" value="InterPro"/>
</dbReference>
<dbReference type="Gene3D" id="3.30.310.50">
    <property type="entry name" value="Alpha-D-phosphohexomutase, C-terminal domain"/>
    <property type="match status" value="1"/>
</dbReference>
<sequence>MAGEQSGHIIFLDYSTTGDGMLSAIQLVNVLKETGKPLSELANEMEKFPQVLKNVRVINKNEVMMNTTVIDAIDKVEAEMGDQGRVLVRPSGTESLVRVMVEAPTLDDCNRYVDEVVEVIQQVMGDTRIRVRSRSYGFIHSFFFTFLIILHIII</sequence>
<keyword evidence="5" id="KW-0413">Isomerase</keyword>
<dbReference type="GO" id="GO:0046872">
    <property type="term" value="F:metal ion binding"/>
    <property type="evidence" value="ECO:0007669"/>
    <property type="project" value="UniProtKB-KW"/>
</dbReference>
<dbReference type="InterPro" id="IPR005843">
    <property type="entry name" value="A-D-PHexomutase_C"/>
</dbReference>
<reference evidence="9 10" key="1">
    <citation type="journal article" date="2014" name="Genome Announc.">
        <title>Draft Genome Sequence of the Boron-Tolerant and Moderately Halotolerant Bacterium Gracilibacillus boraciitolerans JCM 21714T.</title>
        <authorList>
            <person name="Ahmed I."/>
            <person name="Oshima K."/>
            <person name="Suda W."/>
            <person name="Kitamura K."/>
            <person name="Iida T."/>
            <person name="Ohmori Y."/>
            <person name="Fujiwara T."/>
            <person name="Hattori M."/>
            <person name="Ohkuma M."/>
        </authorList>
    </citation>
    <scope>NUCLEOTIDE SEQUENCE [LARGE SCALE GENOMIC DNA]</scope>
    <source>
        <strain evidence="9 10">JCM 21714</strain>
    </source>
</reference>
<evidence type="ECO:0000259" key="7">
    <source>
        <dbReference type="Pfam" id="PF00408"/>
    </source>
</evidence>
<dbReference type="Pfam" id="PF02880">
    <property type="entry name" value="PGM_PMM_III"/>
    <property type="match status" value="1"/>
</dbReference>
<keyword evidence="6" id="KW-0472">Membrane</keyword>
<keyword evidence="10" id="KW-1185">Reference proteome</keyword>
<name>W4VJZ4_9BACI</name>
<dbReference type="InterPro" id="IPR036900">
    <property type="entry name" value="A-D-PHexomutase_C_sf"/>
</dbReference>
<proteinExistence type="predicted"/>
<feature type="domain" description="Alpha-D-phosphohexomutase alpha/beta/alpha" evidence="8">
    <location>
        <begin position="2"/>
        <end position="47"/>
    </location>
</feature>
<keyword evidence="3" id="KW-0479">Metal-binding</keyword>
<dbReference type="AlphaFoldDB" id="W4VJZ4"/>
<dbReference type="InterPro" id="IPR016055">
    <property type="entry name" value="A-D-PHexomutase_a/b/a-I/II/III"/>
</dbReference>
<evidence type="ECO:0000313" key="10">
    <source>
        <dbReference type="Proteomes" id="UP000019102"/>
    </source>
</evidence>
<organism evidence="9 10">
    <name type="scientific">Gracilibacillus boraciitolerans JCM 21714</name>
    <dbReference type="NCBI Taxonomy" id="1298598"/>
    <lineage>
        <taxon>Bacteria</taxon>
        <taxon>Bacillati</taxon>
        <taxon>Bacillota</taxon>
        <taxon>Bacilli</taxon>
        <taxon>Bacillales</taxon>
        <taxon>Bacillaceae</taxon>
        <taxon>Gracilibacillus</taxon>
    </lineage>
</organism>
<dbReference type="Proteomes" id="UP000019102">
    <property type="component" value="Unassembled WGS sequence"/>
</dbReference>
<dbReference type="Gene3D" id="3.40.120.10">
    <property type="entry name" value="Alpha-D-Glucose-1,6-Bisphosphate, subunit A, domain 3"/>
    <property type="match status" value="1"/>
</dbReference>
<dbReference type="STRING" id="1298598.JCM21714_2193"/>
<dbReference type="SUPFAM" id="SSF55957">
    <property type="entry name" value="Phosphoglucomutase, C-terminal domain"/>
    <property type="match status" value="1"/>
</dbReference>
<protein>
    <submittedName>
        <fullName evidence="9">Phosphoglucosamine mutase</fullName>
    </submittedName>
</protein>
<gene>
    <name evidence="9" type="ORF">JCM21714_2193</name>
</gene>
<dbReference type="GO" id="GO:0016868">
    <property type="term" value="F:intramolecular phosphotransferase activity"/>
    <property type="evidence" value="ECO:0007669"/>
    <property type="project" value="InterPro"/>
</dbReference>
<dbReference type="FunFam" id="3.30.310.50:FF:000001">
    <property type="entry name" value="Phosphoglucosamine mutase"/>
    <property type="match status" value="1"/>
</dbReference>
<dbReference type="eggNOG" id="COG1109">
    <property type="taxonomic scope" value="Bacteria"/>
</dbReference>
<keyword evidence="4" id="KW-0460">Magnesium</keyword>
<dbReference type="Pfam" id="PF00408">
    <property type="entry name" value="PGM_PMM_IV"/>
    <property type="match status" value="1"/>
</dbReference>
<evidence type="ECO:0000256" key="5">
    <source>
        <dbReference type="ARBA" id="ARBA00023235"/>
    </source>
</evidence>
<dbReference type="PANTHER" id="PTHR43771">
    <property type="entry name" value="PHOSPHOMANNOMUTASE"/>
    <property type="match status" value="1"/>
</dbReference>
<evidence type="ECO:0000256" key="1">
    <source>
        <dbReference type="ARBA" id="ARBA00001946"/>
    </source>
</evidence>
<comment type="cofactor">
    <cofactor evidence="1">
        <name>Mg(2+)</name>
        <dbReference type="ChEBI" id="CHEBI:18420"/>
    </cofactor>
</comment>
<evidence type="ECO:0000259" key="8">
    <source>
        <dbReference type="Pfam" id="PF02880"/>
    </source>
</evidence>
<dbReference type="InterPro" id="IPR005846">
    <property type="entry name" value="A-D-PHexomutase_a/b/a-III"/>
</dbReference>
<evidence type="ECO:0000256" key="2">
    <source>
        <dbReference type="ARBA" id="ARBA00022553"/>
    </source>
</evidence>
<dbReference type="PANTHER" id="PTHR43771:SF1">
    <property type="entry name" value="PHOSPHOMANNOMUTASE"/>
    <property type="match status" value="1"/>
</dbReference>
<dbReference type="SUPFAM" id="SSF53738">
    <property type="entry name" value="Phosphoglucomutase, first 3 domains"/>
    <property type="match status" value="1"/>
</dbReference>
<feature type="domain" description="Alpha-D-phosphohexomutase C-terminal" evidence="7">
    <location>
        <begin position="52"/>
        <end position="118"/>
    </location>
</feature>
<accession>W4VJZ4</accession>
<dbReference type="EMBL" id="BAVS01000010">
    <property type="protein sequence ID" value="GAE93148.1"/>
    <property type="molecule type" value="Genomic_DNA"/>
</dbReference>
<comment type="caution">
    <text evidence="9">The sequence shown here is derived from an EMBL/GenBank/DDBJ whole genome shotgun (WGS) entry which is preliminary data.</text>
</comment>
<evidence type="ECO:0000256" key="4">
    <source>
        <dbReference type="ARBA" id="ARBA00022842"/>
    </source>
</evidence>
<keyword evidence="6" id="KW-0812">Transmembrane</keyword>